<proteinExistence type="predicted"/>
<keyword evidence="3" id="KW-1185">Reference proteome</keyword>
<dbReference type="OrthoDB" id="8755372at2759"/>
<dbReference type="Proteomes" id="UP000249218">
    <property type="component" value="Unassembled WGS sequence"/>
</dbReference>
<sequence>MTIVKSQTGVTKNEPIVDKIIFTKLENLLHKMAFFRGWRYVAFVSGFVGFLGLALYPIAIAPMIDPSEYRKIQKEARKNIRQEDIQPGNMKIWTDPFGRKKPESD</sequence>
<dbReference type="InterPro" id="IPR027917">
    <property type="entry name" value="MITRAC7/Phoenixin"/>
</dbReference>
<keyword evidence="1" id="KW-0812">Transmembrane</keyword>
<dbReference type="AlphaFoldDB" id="A0A2W1BR75"/>
<protein>
    <recommendedName>
        <fullName evidence="4">Small integral membrane protein 20</fullName>
    </recommendedName>
</protein>
<keyword evidence="1" id="KW-0472">Membrane</keyword>
<gene>
    <name evidence="2" type="primary">HaOG203251</name>
    <name evidence="2" type="ORF">B5X24_HaOG203251</name>
</gene>
<evidence type="ECO:0000256" key="1">
    <source>
        <dbReference type="SAM" id="Phobius"/>
    </source>
</evidence>
<reference evidence="2 3" key="1">
    <citation type="journal article" date="2017" name="BMC Biol.">
        <title>Genomic innovations, transcriptional plasticity and gene loss underlying the evolution and divergence of two highly polyphagous and invasive Helicoverpa pest species.</title>
        <authorList>
            <person name="Pearce S.L."/>
            <person name="Clarke D.F."/>
            <person name="East P.D."/>
            <person name="Elfekih S."/>
            <person name="Gordon K.H."/>
            <person name="Jermiin L.S."/>
            <person name="McGaughran A."/>
            <person name="Oakeshott J.G."/>
            <person name="Papanikolaou A."/>
            <person name="Perera O.P."/>
            <person name="Rane R.V."/>
            <person name="Richards S."/>
            <person name="Tay W.T."/>
            <person name="Walsh T.K."/>
            <person name="Anderson A."/>
            <person name="Anderson C.J."/>
            <person name="Asgari S."/>
            <person name="Board P.G."/>
            <person name="Bretschneider A."/>
            <person name="Campbell P.M."/>
            <person name="Chertemps T."/>
            <person name="Christeller J.T."/>
            <person name="Coppin C.W."/>
            <person name="Downes S.J."/>
            <person name="Duan G."/>
            <person name="Farnsworth C.A."/>
            <person name="Good R.T."/>
            <person name="Han L.B."/>
            <person name="Han Y.C."/>
            <person name="Hatje K."/>
            <person name="Horne I."/>
            <person name="Huang Y.P."/>
            <person name="Hughes D.S."/>
            <person name="Jacquin-Joly E."/>
            <person name="James W."/>
            <person name="Jhangiani S."/>
            <person name="Kollmar M."/>
            <person name="Kuwar S.S."/>
            <person name="Li S."/>
            <person name="Liu N.Y."/>
            <person name="Maibeche M.T."/>
            <person name="Miller J.R."/>
            <person name="Montagne N."/>
            <person name="Perry T."/>
            <person name="Qu J."/>
            <person name="Song S.V."/>
            <person name="Sutton G.G."/>
            <person name="Vogel H."/>
            <person name="Walenz B.P."/>
            <person name="Xu W."/>
            <person name="Zhang H.J."/>
            <person name="Zou Z."/>
            <person name="Batterham P."/>
            <person name="Edwards O.R."/>
            <person name="Feyereisen R."/>
            <person name="Gibbs R.A."/>
            <person name="Heckel D.G."/>
            <person name="McGrath A."/>
            <person name="Robin C."/>
            <person name="Scherer S.E."/>
            <person name="Worley K.C."/>
            <person name="Wu Y.D."/>
        </authorList>
    </citation>
    <scope>NUCLEOTIDE SEQUENCE [LARGE SCALE GENOMIC DNA]</scope>
    <source>
        <strain evidence="2">Harm_GR_Male_#8</strain>
        <tissue evidence="2">Whole organism</tissue>
    </source>
</reference>
<dbReference type="PANTHER" id="PTHR34923">
    <property type="entry name" value="SMALL INTEGRAL MEMBRANE PROTEIN 20"/>
    <property type="match status" value="1"/>
</dbReference>
<keyword evidence="1" id="KW-1133">Transmembrane helix</keyword>
<feature type="transmembrane region" description="Helical" evidence="1">
    <location>
        <begin position="40"/>
        <end position="64"/>
    </location>
</feature>
<evidence type="ECO:0000313" key="2">
    <source>
        <dbReference type="EMBL" id="PZC77538.1"/>
    </source>
</evidence>
<dbReference type="GO" id="GO:0033617">
    <property type="term" value="P:mitochondrial respiratory chain complex IV assembly"/>
    <property type="evidence" value="ECO:0007669"/>
    <property type="project" value="InterPro"/>
</dbReference>
<dbReference type="EMBL" id="KZ149927">
    <property type="protein sequence ID" value="PZC77538.1"/>
    <property type="molecule type" value="Genomic_DNA"/>
</dbReference>
<accession>A0A2W1BR75</accession>
<evidence type="ECO:0000313" key="3">
    <source>
        <dbReference type="Proteomes" id="UP000249218"/>
    </source>
</evidence>
<evidence type="ECO:0008006" key="4">
    <source>
        <dbReference type="Google" id="ProtNLM"/>
    </source>
</evidence>
<name>A0A2W1BR75_HELAM</name>
<dbReference type="PANTHER" id="PTHR34923:SF1">
    <property type="entry name" value="SMALL INTEGRAL MEMBRANE PROTEIN 20"/>
    <property type="match status" value="1"/>
</dbReference>
<dbReference type="GO" id="GO:0005743">
    <property type="term" value="C:mitochondrial inner membrane"/>
    <property type="evidence" value="ECO:0007669"/>
    <property type="project" value="TreeGrafter"/>
</dbReference>
<dbReference type="Pfam" id="PF15061">
    <property type="entry name" value="MITRAC7_Phoenixin"/>
    <property type="match status" value="1"/>
</dbReference>
<organism evidence="2 3">
    <name type="scientific">Helicoverpa armigera</name>
    <name type="common">Cotton bollworm</name>
    <name type="synonym">Heliothis armigera</name>
    <dbReference type="NCBI Taxonomy" id="29058"/>
    <lineage>
        <taxon>Eukaryota</taxon>
        <taxon>Metazoa</taxon>
        <taxon>Ecdysozoa</taxon>
        <taxon>Arthropoda</taxon>
        <taxon>Hexapoda</taxon>
        <taxon>Insecta</taxon>
        <taxon>Pterygota</taxon>
        <taxon>Neoptera</taxon>
        <taxon>Endopterygota</taxon>
        <taxon>Lepidoptera</taxon>
        <taxon>Glossata</taxon>
        <taxon>Ditrysia</taxon>
        <taxon>Noctuoidea</taxon>
        <taxon>Noctuidae</taxon>
        <taxon>Heliothinae</taxon>
        <taxon>Helicoverpa</taxon>
    </lineage>
</organism>